<evidence type="ECO:0000313" key="4">
    <source>
        <dbReference type="Proteomes" id="UP000307440"/>
    </source>
</evidence>
<sequence>MSNASQTPAPISVSLSVTLLSAEIARARYIQNGGSAEVLRKALEVAHIDLQKMKADNQELTKKNAVLEFQLRLATHQKKTRAKGSTRSPEELAAVRLGSIFMIFFTMRWDVDMFGPPLVNYQLEAKRYETPDANNNYVRFQLYRLVPMKYHEDLLDPLSLFAVMFEKSGRVIRTQSFFQTRGSLLAILGDNFPCRLKSSHFLKSNTDSEERASCEDLRFLLGHNGSSSGTACPYSTFPPILFEDFDVGNPEAFMRGETFYQLGRFIAYGKSSMSSPLAIREQSNGMLSSPDFSLHATSGFIACIGVHLVYVLSPDKEFPNMGIGALSHIRYYDLYLAFKQVIHSIEHTKLGGGLKAVYNEKVFPTYVPGASSGTSEEPQSVSDNVLSHFHMFPAVYKMMRAIKAATNPSASQDSPSPLSAQPTVIVQEWEDNDSFYAQDPSATLVPTTHCTNQSGLEGQLTSLSLSTDDMTDGAEALGAKALDREATVVPETSRPARRTTCASAKTT</sequence>
<gene>
    <name evidence="3" type="ORF">FA15DRAFT_708056</name>
</gene>
<keyword evidence="4" id="KW-1185">Reference proteome</keyword>
<evidence type="ECO:0000256" key="2">
    <source>
        <dbReference type="SAM" id="MobiDB-lite"/>
    </source>
</evidence>
<protein>
    <submittedName>
        <fullName evidence="3">Uncharacterized protein</fullName>
    </submittedName>
</protein>
<organism evidence="3 4">
    <name type="scientific">Coprinopsis marcescibilis</name>
    <name type="common">Agaric fungus</name>
    <name type="synonym">Psathyrella marcescibilis</name>
    <dbReference type="NCBI Taxonomy" id="230819"/>
    <lineage>
        <taxon>Eukaryota</taxon>
        <taxon>Fungi</taxon>
        <taxon>Dikarya</taxon>
        <taxon>Basidiomycota</taxon>
        <taxon>Agaricomycotina</taxon>
        <taxon>Agaricomycetes</taxon>
        <taxon>Agaricomycetidae</taxon>
        <taxon>Agaricales</taxon>
        <taxon>Agaricineae</taxon>
        <taxon>Psathyrellaceae</taxon>
        <taxon>Coprinopsis</taxon>
    </lineage>
</organism>
<dbReference type="Proteomes" id="UP000307440">
    <property type="component" value="Unassembled WGS sequence"/>
</dbReference>
<accession>A0A5C3KKM8</accession>
<reference evidence="3 4" key="1">
    <citation type="journal article" date="2019" name="Nat. Ecol. Evol.">
        <title>Megaphylogeny resolves global patterns of mushroom evolution.</title>
        <authorList>
            <person name="Varga T."/>
            <person name="Krizsan K."/>
            <person name="Foldi C."/>
            <person name="Dima B."/>
            <person name="Sanchez-Garcia M."/>
            <person name="Sanchez-Ramirez S."/>
            <person name="Szollosi G.J."/>
            <person name="Szarkandi J.G."/>
            <person name="Papp V."/>
            <person name="Albert L."/>
            <person name="Andreopoulos W."/>
            <person name="Angelini C."/>
            <person name="Antonin V."/>
            <person name="Barry K.W."/>
            <person name="Bougher N.L."/>
            <person name="Buchanan P."/>
            <person name="Buyck B."/>
            <person name="Bense V."/>
            <person name="Catcheside P."/>
            <person name="Chovatia M."/>
            <person name="Cooper J."/>
            <person name="Damon W."/>
            <person name="Desjardin D."/>
            <person name="Finy P."/>
            <person name="Geml J."/>
            <person name="Haridas S."/>
            <person name="Hughes K."/>
            <person name="Justo A."/>
            <person name="Karasinski D."/>
            <person name="Kautmanova I."/>
            <person name="Kiss B."/>
            <person name="Kocsube S."/>
            <person name="Kotiranta H."/>
            <person name="LaButti K.M."/>
            <person name="Lechner B.E."/>
            <person name="Liimatainen K."/>
            <person name="Lipzen A."/>
            <person name="Lukacs Z."/>
            <person name="Mihaltcheva S."/>
            <person name="Morgado L.N."/>
            <person name="Niskanen T."/>
            <person name="Noordeloos M.E."/>
            <person name="Ohm R.A."/>
            <person name="Ortiz-Santana B."/>
            <person name="Ovrebo C."/>
            <person name="Racz N."/>
            <person name="Riley R."/>
            <person name="Savchenko A."/>
            <person name="Shiryaev A."/>
            <person name="Soop K."/>
            <person name="Spirin V."/>
            <person name="Szebenyi C."/>
            <person name="Tomsovsky M."/>
            <person name="Tulloss R.E."/>
            <person name="Uehling J."/>
            <person name="Grigoriev I.V."/>
            <person name="Vagvolgyi C."/>
            <person name="Papp T."/>
            <person name="Martin F.M."/>
            <person name="Miettinen O."/>
            <person name="Hibbett D.S."/>
            <person name="Nagy L.G."/>
        </authorList>
    </citation>
    <scope>NUCLEOTIDE SEQUENCE [LARGE SCALE GENOMIC DNA]</scope>
    <source>
        <strain evidence="3 4">CBS 121175</strain>
    </source>
</reference>
<evidence type="ECO:0000256" key="1">
    <source>
        <dbReference type="SAM" id="Coils"/>
    </source>
</evidence>
<evidence type="ECO:0000313" key="3">
    <source>
        <dbReference type="EMBL" id="TFK20497.1"/>
    </source>
</evidence>
<feature type="coiled-coil region" evidence="1">
    <location>
        <begin position="43"/>
        <end position="70"/>
    </location>
</feature>
<dbReference type="AlphaFoldDB" id="A0A5C3KKM8"/>
<keyword evidence="1" id="KW-0175">Coiled coil</keyword>
<name>A0A5C3KKM8_COPMA</name>
<proteinExistence type="predicted"/>
<dbReference type="EMBL" id="ML210298">
    <property type="protein sequence ID" value="TFK20497.1"/>
    <property type="molecule type" value="Genomic_DNA"/>
</dbReference>
<feature type="region of interest" description="Disordered" evidence="2">
    <location>
        <begin position="478"/>
        <end position="507"/>
    </location>
</feature>
<dbReference type="OrthoDB" id="3231188at2759"/>